<feature type="compositionally biased region" description="Pro residues" evidence="1">
    <location>
        <begin position="104"/>
        <end position="114"/>
    </location>
</feature>
<sequence>MRTGFAVSIAGHVLLLAWGLFQLPAAKPFEVAEIDALPVDLVPIADVSQIAEGTKTAPLRDTASQAKVETPAPRPDSQRAGAAPTDQDTPITEKATDTAAAPEATPPPPPPPPPKAEKPPEPKPPEPKPPEPKPPEPTPPEPTPDPAPPTPEPPAPKPPEPAPAPEKPAEAAKPTADVGELAAAPEKPAEEAKPAPASAVKPTAKPRPPKPTEVAAADDAPAKPAPDGKSDQKKPSDKRPDKPSKPAEKEFDPNEMAALLNKVDPSGGGAKASSKDPSLGSEKRTGPVAKMTQNELEALRAKIQSCWTPPIGGDAGGAMVVPVRIELNPDGSLAGEPVAKQVPPGPFGTVLAESALRAVRRCAPYGDVLPPEKYDSWQIVNINFDPRDMF</sequence>
<keyword evidence="3" id="KW-1185">Reference proteome</keyword>
<feature type="compositionally biased region" description="Basic and acidic residues" evidence="1">
    <location>
        <begin position="115"/>
        <end position="134"/>
    </location>
</feature>
<feature type="region of interest" description="Disordered" evidence="1">
    <location>
        <begin position="53"/>
        <end position="290"/>
    </location>
</feature>
<evidence type="ECO:0000256" key="1">
    <source>
        <dbReference type="SAM" id="MobiDB-lite"/>
    </source>
</evidence>
<dbReference type="SUPFAM" id="SSF74653">
    <property type="entry name" value="TolA/TonB C-terminal domain"/>
    <property type="match status" value="1"/>
</dbReference>
<feature type="compositionally biased region" description="Low complexity" evidence="1">
    <location>
        <begin position="194"/>
        <end position="203"/>
    </location>
</feature>
<feature type="compositionally biased region" description="Pro residues" evidence="1">
    <location>
        <begin position="135"/>
        <end position="166"/>
    </location>
</feature>
<dbReference type="EMBL" id="SNXY01000007">
    <property type="protein sequence ID" value="TDP85092.1"/>
    <property type="molecule type" value="Genomic_DNA"/>
</dbReference>
<dbReference type="AlphaFoldDB" id="A0A4R6RFR5"/>
<keyword evidence="2" id="KW-0131">Cell cycle</keyword>
<keyword evidence="2" id="KW-0132">Cell division</keyword>
<dbReference type="GO" id="GO:0051301">
    <property type="term" value="P:cell division"/>
    <property type="evidence" value="ECO:0007669"/>
    <property type="project" value="UniProtKB-KW"/>
</dbReference>
<dbReference type="RefSeq" id="WP_166653442.1">
    <property type="nucleotide sequence ID" value="NZ_BSPM01000004.1"/>
</dbReference>
<name>A0A4R6RFR5_9HYPH</name>
<evidence type="ECO:0000313" key="3">
    <source>
        <dbReference type="Proteomes" id="UP000294547"/>
    </source>
</evidence>
<comment type="caution">
    <text evidence="2">The sequence shown here is derived from an EMBL/GenBank/DDBJ whole genome shotgun (WGS) entry which is preliminary data.</text>
</comment>
<gene>
    <name evidence="2" type="ORF">EDD54_1937</name>
</gene>
<proteinExistence type="predicted"/>
<dbReference type="Gene3D" id="3.30.1150.10">
    <property type="match status" value="1"/>
</dbReference>
<accession>A0A4R6RFR5</accession>
<protein>
    <submittedName>
        <fullName evidence="2">Cell division and transport-associated protein TolA</fullName>
    </submittedName>
</protein>
<reference evidence="2 3" key="1">
    <citation type="submission" date="2019-03" db="EMBL/GenBank/DDBJ databases">
        <title>Genomic Encyclopedia of Type Strains, Phase IV (KMG-IV): sequencing the most valuable type-strain genomes for metagenomic binning, comparative biology and taxonomic classification.</title>
        <authorList>
            <person name="Goeker M."/>
        </authorList>
    </citation>
    <scope>NUCLEOTIDE SEQUENCE [LARGE SCALE GENOMIC DNA]</scope>
    <source>
        <strain evidence="2 3">DSM 102969</strain>
    </source>
</reference>
<feature type="compositionally biased region" description="Low complexity" evidence="1">
    <location>
        <begin position="171"/>
        <end position="186"/>
    </location>
</feature>
<organism evidence="2 3">
    <name type="scientific">Oharaeibacter diazotrophicus</name>
    <dbReference type="NCBI Taxonomy" id="1920512"/>
    <lineage>
        <taxon>Bacteria</taxon>
        <taxon>Pseudomonadati</taxon>
        <taxon>Pseudomonadota</taxon>
        <taxon>Alphaproteobacteria</taxon>
        <taxon>Hyphomicrobiales</taxon>
        <taxon>Pleomorphomonadaceae</taxon>
        <taxon>Oharaeibacter</taxon>
    </lineage>
</organism>
<dbReference type="Proteomes" id="UP000294547">
    <property type="component" value="Unassembled WGS sequence"/>
</dbReference>
<feature type="compositionally biased region" description="Basic and acidic residues" evidence="1">
    <location>
        <begin position="226"/>
        <end position="252"/>
    </location>
</feature>
<evidence type="ECO:0000313" key="2">
    <source>
        <dbReference type="EMBL" id="TDP85092.1"/>
    </source>
</evidence>
<dbReference type="PRINTS" id="PR01217">
    <property type="entry name" value="PRICHEXTENSN"/>
</dbReference>